<protein>
    <submittedName>
        <fullName evidence="1">Uncharacterized protein</fullName>
    </submittedName>
</protein>
<organism evidence="1 2">
    <name type="scientific">Caligus rogercresseyi</name>
    <name type="common">Sea louse</name>
    <dbReference type="NCBI Taxonomy" id="217165"/>
    <lineage>
        <taxon>Eukaryota</taxon>
        <taxon>Metazoa</taxon>
        <taxon>Ecdysozoa</taxon>
        <taxon>Arthropoda</taxon>
        <taxon>Crustacea</taxon>
        <taxon>Multicrustacea</taxon>
        <taxon>Hexanauplia</taxon>
        <taxon>Copepoda</taxon>
        <taxon>Siphonostomatoida</taxon>
        <taxon>Caligidae</taxon>
        <taxon>Caligus</taxon>
    </lineage>
</organism>
<feature type="non-terminal residue" evidence="1">
    <location>
        <position position="1"/>
    </location>
</feature>
<name>A0A7T8GZB7_CALRO</name>
<reference evidence="2" key="1">
    <citation type="submission" date="2021-01" db="EMBL/GenBank/DDBJ databases">
        <title>Caligus Genome Assembly.</title>
        <authorList>
            <person name="Gallardo-Escarate C."/>
        </authorList>
    </citation>
    <scope>NUCLEOTIDE SEQUENCE [LARGE SCALE GENOMIC DNA]</scope>
</reference>
<dbReference type="Proteomes" id="UP000595437">
    <property type="component" value="Chromosome 10"/>
</dbReference>
<proteinExistence type="predicted"/>
<gene>
    <name evidence="1" type="ORF">FKW44_014754</name>
</gene>
<sequence length="54" mass="6013">KVGLRLNPAKCRYFAAGRGTRSSKSTLELCGSHLRQMSPHETQKYLGLLYSDEG</sequence>
<dbReference type="AlphaFoldDB" id="A0A7T8GZB7"/>
<accession>A0A7T8GZB7</accession>
<evidence type="ECO:0000313" key="2">
    <source>
        <dbReference type="Proteomes" id="UP000595437"/>
    </source>
</evidence>
<dbReference type="EMBL" id="CP045899">
    <property type="protein sequence ID" value="QQP40640.1"/>
    <property type="molecule type" value="Genomic_DNA"/>
</dbReference>
<keyword evidence="2" id="KW-1185">Reference proteome</keyword>
<evidence type="ECO:0000313" key="1">
    <source>
        <dbReference type="EMBL" id="QQP40640.1"/>
    </source>
</evidence>